<evidence type="ECO:0000256" key="2">
    <source>
        <dbReference type="ARBA" id="ARBA00022692"/>
    </source>
</evidence>
<protein>
    <submittedName>
        <fullName evidence="8 10">Transmembrane protein 179B</fullName>
    </submittedName>
</protein>
<dbReference type="Proteomes" id="UP000221080">
    <property type="component" value="Chromosome 18"/>
</dbReference>
<keyword evidence="2 6" id="KW-0812">Transmembrane</keyword>
<evidence type="ECO:0000256" key="3">
    <source>
        <dbReference type="ARBA" id="ARBA00022989"/>
    </source>
</evidence>
<organism evidence="8">
    <name type="scientific">Ictalurus punctatus</name>
    <name type="common">Channel catfish</name>
    <name type="synonym">Silurus punctatus</name>
    <dbReference type="NCBI Taxonomy" id="7998"/>
    <lineage>
        <taxon>Eukaryota</taxon>
        <taxon>Metazoa</taxon>
        <taxon>Chordata</taxon>
        <taxon>Craniata</taxon>
        <taxon>Vertebrata</taxon>
        <taxon>Euteleostomi</taxon>
        <taxon>Actinopterygii</taxon>
        <taxon>Neopterygii</taxon>
        <taxon>Teleostei</taxon>
        <taxon>Ostariophysi</taxon>
        <taxon>Siluriformes</taxon>
        <taxon>Ictaluridae</taxon>
        <taxon>Ictalurus</taxon>
    </lineage>
</organism>
<evidence type="ECO:0000256" key="1">
    <source>
        <dbReference type="ARBA" id="ARBA00004141"/>
    </source>
</evidence>
<feature type="transmembrane region" description="Helical" evidence="6">
    <location>
        <begin position="67"/>
        <end position="90"/>
    </location>
</feature>
<reference evidence="9" key="2">
    <citation type="journal article" date="2016" name="Nat. Commun.">
        <title>The channel catfish genome sequence provides insights into the evolution of scale formation in teleosts.</title>
        <authorList>
            <person name="Liu Z."/>
            <person name="Liu S."/>
            <person name="Yao J."/>
            <person name="Bao L."/>
            <person name="Zhang J."/>
            <person name="Li Y."/>
            <person name="Jiang C."/>
            <person name="Sun L."/>
            <person name="Wang R."/>
            <person name="Zhang Y."/>
            <person name="Zhou T."/>
            <person name="Zeng Q."/>
            <person name="Fu Q."/>
            <person name="Gao S."/>
            <person name="Li N."/>
            <person name="Koren S."/>
            <person name="Jiang Y."/>
            <person name="Zimin A."/>
            <person name="Xu P."/>
            <person name="Phillippy A.M."/>
            <person name="Geng X."/>
            <person name="Song L."/>
            <person name="Sun F."/>
            <person name="Li C."/>
            <person name="Wang X."/>
            <person name="Chen A."/>
            <person name="Jin Y."/>
            <person name="Yuan Z."/>
            <person name="Yang Y."/>
            <person name="Tan S."/>
            <person name="Peatman E."/>
            <person name="Lu J."/>
            <person name="Qin Z."/>
            <person name="Dunham R."/>
            <person name="Li Z."/>
            <person name="Sonstegard T."/>
            <person name="Feng J."/>
            <person name="Danzmann R.G."/>
            <person name="Schroeder S."/>
            <person name="Scheffler B."/>
            <person name="Duke M.V."/>
            <person name="Ballard L."/>
            <person name="Kucuktas H."/>
            <person name="Kaltenboeck L."/>
            <person name="Liu H."/>
            <person name="Armbruster J."/>
            <person name="Xie Y."/>
            <person name="Kirby M.L."/>
            <person name="Tian Y."/>
            <person name="Flanagan M.E."/>
            <person name="Mu W."/>
            <person name="Waldbieser G.C."/>
        </authorList>
    </citation>
    <scope>NUCLEOTIDE SEQUENCE [LARGE SCALE GENOMIC DNA]</scope>
    <source>
        <strain evidence="9">SDA103</strain>
    </source>
</reference>
<dbReference type="AlphaFoldDB" id="W5UEW7"/>
<evidence type="ECO:0000313" key="10">
    <source>
        <dbReference type="RefSeq" id="XP_017348255.1"/>
    </source>
</evidence>
<dbReference type="OrthoDB" id="8914435at2759"/>
<dbReference type="PANTHER" id="PTHR31056">
    <property type="entry name" value="TRANSMEMBRANE PROTEIN 179B"/>
    <property type="match status" value="1"/>
</dbReference>
<keyword evidence="4 6" id="KW-0472">Membrane</keyword>
<evidence type="ECO:0000313" key="9">
    <source>
        <dbReference type="Proteomes" id="UP000221080"/>
    </source>
</evidence>
<dbReference type="GeneTree" id="ENSGT00510000048151"/>
<evidence type="ECO:0000256" key="4">
    <source>
        <dbReference type="ARBA" id="ARBA00023136"/>
    </source>
</evidence>
<keyword evidence="7" id="KW-0732">Signal</keyword>
<comment type="similarity">
    <text evidence="5">Belongs to the TMEM179 family.</text>
</comment>
<evidence type="ECO:0000256" key="5">
    <source>
        <dbReference type="ARBA" id="ARBA00093776"/>
    </source>
</evidence>
<evidence type="ECO:0000256" key="6">
    <source>
        <dbReference type="SAM" id="Phobius"/>
    </source>
</evidence>
<feature type="transmembrane region" description="Helical" evidence="6">
    <location>
        <begin position="102"/>
        <end position="127"/>
    </location>
</feature>
<evidence type="ECO:0000313" key="8">
    <source>
        <dbReference type="EMBL" id="AHH38207.1"/>
    </source>
</evidence>
<sequence>MMGLPWLLALELVLHAGSFMCGVITAASVTITQGHFTGQCILYGSIYFNTSDQSLTIERSSPPSVCYFVSAISMCVAIYCFAIILYWIYASCVDDYVKRRSMCLNVSLGVCVLLLLFHLVSGCILRVGRDSLCLSVLHNNSSISSCKEAQNMTWSSPYIGSEFYTELHSAEKSVWVSFFFWLLVVAVVVVQRRQALSEEDQWSCDETEPFLHRPARVL</sequence>
<dbReference type="RefSeq" id="XP_017348255.1">
    <property type="nucleotide sequence ID" value="XM_017492766.3"/>
</dbReference>
<dbReference type="EMBL" id="JT408019">
    <property type="protein sequence ID" value="AHH38207.1"/>
    <property type="molecule type" value="mRNA"/>
</dbReference>
<reference evidence="10 11" key="3">
    <citation type="submission" date="2025-04" db="UniProtKB">
        <authorList>
            <consortium name="RefSeq"/>
        </authorList>
    </citation>
    <scope>IDENTIFICATION</scope>
    <source>
        <tissue evidence="10 11">Blood</tissue>
    </source>
</reference>
<keyword evidence="3 6" id="KW-1133">Transmembrane helix</keyword>
<feature type="chain" id="PRO_5013540222" evidence="7">
    <location>
        <begin position="17"/>
        <end position="218"/>
    </location>
</feature>
<feature type="transmembrane region" description="Helical" evidence="6">
    <location>
        <begin position="173"/>
        <end position="190"/>
    </location>
</feature>
<dbReference type="InterPro" id="IPR059010">
    <property type="entry name" value="TMEM179-179B"/>
</dbReference>
<dbReference type="OMA" id="ICGIMSA"/>
<dbReference type="InterPro" id="IPR029776">
    <property type="entry name" value="TMEM179B"/>
</dbReference>
<accession>W5UEW7</accession>
<dbReference type="KEGG" id="ipu:108278955"/>
<name>W5UEW7_ICTPU</name>
<dbReference type="GeneID" id="108278955"/>
<proteinExistence type="evidence at transcript level"/>
<evidence type="ECO:0000256" key="7">
    <source>
        <dbReference type="SAM" id="SignalP"/>
    </source>
</evidence>
<dbReference type="CTD" id="793616"/>
<dbReference type="RefSeq" id="XP_017348256.1">
    <property type="nucleotide sequence ID" value="XM_017492767.3"/>
</dbReference>
<dbReference type="Pfam" id="PF26158">
    <property type="entry name" value="Claudin_TMEM179-179B"/>
    <property type="match status" value="1"/>
</dbReference>
<evidence type="ECO:0000313" key="11">
    <source>
        <dbReference type="RefSeq" id="XP_017348256.1"/>
    </source>
</evidence>
<reference evidence="8" key="1">
    <citation type="journal article" date="2012" name="BMC Genomics">
        <title>Efficient assembly and annotation of the transcriptome of catfish by RNA-Seq analysis of a doubled haploid homozygote.</title>
        <authorList>
            <person name="Liu S."/>
            <person name="Zhang Y."/>
            <person name="Zhou Z."/>
            <person name="Waldbieser G."/>
            <person name="Sun F."/>
            <person name="Lu J."/>
            <person name="Zhang J."/>
            <person name="Jiang Y."/>
            <person name="Zhang H."/>
            <person name="Wang X."/>
            <person name="Rajendran K.V."/>
            <person name="Khoo L."/>
            <person name="Kucuktas H."/>
            <person name="Peatman E."/>
            <person name="Liu Z."/>
        </authorList>
    </citation>
    <scope>NUCLEOTIDE SEQUENCE</scope>
    <source>
        <tissue evidence="8">Mixed</tissue>
    </source>
</reference>
<keyword evidence="9" id="KW-1185">Reference proteome</keyword>
<gene>
    <name evidence="8" type="primary">tmem179b</name>
    <name evidence="10 11" type="synonym">tmem179bb</name>
</gene>
<comment type="subcellular location">
    <subcellularLocation>
        <location evidence="1">Membrane</location>
        <topology evidence="1">Multi-pass membrane protein</topology>
    </subcellularLocation>
</comment>
<dbReference type="PANTHER" id="PTHR31056:SF1">
    <property type="entry name" value="TRANSMEMBRANE PROTEIN 179B"/>
    <property type="match status" value="1"/>
</dbReference>
<feature type="signal peptide" evidence="7">
    <location>
        <begin position="1"/>
        <end position="16"/>
    </location>
</feature>
<dbReference type="STRING" id="7998.ENSIPUP00000036758"/>